<dbReference type="RefSeq" id="WP_037328810.1">
    <property type="nucleotide sequence ID" value="NZ_JRMW01000043.1"/>
</dbReference>
<evidence type="ECO:0000313" key="12">
    <source>
        <dbReference type="Proteomes" id="UP000029579"/>
    </source>
</evidence>
<dbReference type="NCBIfam" id="TIGR00023">
    <property type="entry name" value="glycerol-3-phosphate 1-O-acyltransferase PlsY"/>
    <property type="match status" value="1"/>
</dbReference>
<evidence type="ECO:0000256" key="7">
    <source>
        <dbReference type="ARBA" id="ARBA00023136"/>
    </source>
</evidence>
<evidence type="ECO:0000256" key="3">
    <source>
        <dbReference type="ARBA" id="ARBA00022679"/>
    </source>
</evidence>
<dbReference type="PANTHER" id="PTHR30309:SF0">
    <property type="entry name" value="GLYCEROL-3-PHOSPHATE ACYLTRANSFERASE-RELATED"/>
    <property type="match status" value="1"/>
</dbReference>
<feature type="transmembrane region" description="Helical" evidence="10">
    <location>
        <begin position="139"/>
        <end position="172"/>
    </location>
</feature>
<gene>
    <name evidence="10" type="primary">plsY</name>
    <name evidence="11" type="ORF">HMPREF1630_09075</name>
</gene>
<comment type="caution">
    <text evidence="11">The sequence shown here is derived from an EMBL/GenBank/DDBJ whole genome shotgun (WGS) entry which is preliminary data.</text>
</comment>
<keyword evidence="2 10" id="KW-0444">Lipid biosynthesis</keyword>
<dbReference type="AlphaFoldDB" id="A0A095WZU2"/>
<evidence type="ECO:0000256" key="9">
    <source>
        <dbReference type="ARBA" id="ARBA00023264"/>
    </source>
</evidence>
<name>A0A095WZU2_9FIRM</name>
<dbReference type="EC" id="2.3.1.275" evidence="10"/>
<evidence type="ECO:0000256" key="4">
    <source>
        <dbReference type="ARBA" id="ARBA00022692"/>
    </source>
</evidence>
<feature type="transmembrane region" description="Helical" evidence="10">
    <location>
        <begin position="80"/>
        <end position="99"/>
    </location>
</feature>
<dbReference type="EMBL" id="JRMW01000043">
    <property type="protein sequence ID" value="KGF03133.1"/>
    <property type="molecule type" value="Genomic_DNA"/>
</dbReference>
<comment type="subunit">
    <text evidence="10">Probably interacts with PlsX.</text>
</comment>
<feature type="transmembrane region" description="Helical" evidence="10">
    <location>
        <begin position="6"/>
        <end position="27"/>
    </location>
</feature>
<feature type="transmembrane region" description="Helical" evidence="10">
    <location>
        <begin position="111"/>
        <end position="133"/>
    </location>
</feature>
<evidence type="ECO:0000256" key="2">
    <source>
        <dbReference type="ARBA" id="ARBA00022516"/>
    </source>
</evidence>
<dbReference type="PANTHER" id="PTHR30309">
    <property type="entry name" value="INNER MEMBRANE PROTEIN YGIH"/>
    <property type="match status" value="1"/>
</dbReference>
<keyword evidence="9 10" id="KW-1208">Phospholipid metabolism</keyword>
<dbReference type="SMART" id="SM01207">
    <property type="entry name" value="G3P_acyltransf"/>
    <property type="match status" value="1"/>
</dbReference>
<dbReference type="Proteomes" id="UP000029579">
    <property type="component" value="Unassembled WGS sequence"/>
</dbReference>
<evidence type="ECO:0000256" key="10">
    <source>
        <dbReference type="HAMAP-Rule" id="MF_01043"/>
    </source>
</evidence>
<keyword evidence="1 10" id="KW-1003">Cell membrane</keyword>
<sequence>MKYLAIAILSYLLGSLPFGYYIGKYIYKKDIRSMGSGNIGTTNALRNFGKKAGLLTFVLDVFKGGLAAFLGNLIAGNDGMSLAMFFVVIGHMYSFLLNFKAGKGIATVFGALIYINPIFALGMFGVFFIIVLLSRMVSLGSICVCLVAIISSLILYRLNSFSLSLSIIAIIIITKHRDNIKRLIKGEENKLF</sequence>
<protein>
    <recommendedName>
        <fullName evidence="10">Glycerol-3-phosphate acyltransferase</fullName>
    </recommendedName>
    <alternativeName>
        <fullName evidence="10">Acyl-PO4 G3P acyltransferase</fullName>
    </alternativeName>
    <alternativeName>
        <fullName evidence="10">Acyl-phosphate--glycerol-3-phosphate acyltransferase</fullName>
    </alternativeName>
    <alternativeName>
        <fullName evidence="10">G3P acyltransferase</fullName>
        <shortName evidence="10">GPAT</shortName>
        <ecNumber evidence="10">2.3.1.275</ecNumber>
    </alternativeName>
    <alternativeName>
        <fullName evidence="10">Lysophosphatidic acid synthase</fullName>
        <shortName evidence="10">LPA synthase</shortName>
    </alternativeName>
</protein>
<comment type="similarity">
    <text evidence="10">Belongs to the PlsY family.</text>
</comment>
<evidence type="ECO:0000256" key="5">
    <source>
        <dbReference type="ARBA" id="ARBA00022989"/>
    </source>
</evidence>
<comment type="subcellular location">
    <subcellularLocation>
        <location evidence="10">Cell membrane</location>
        <topology evidence="10">Multi-pass membrane protein</topology>
    </subcellularLocation>
</comment>
<keyword evidence="3 10" id="KW-0808">Transferase</keyword>
<reference evidence="11 12" key="1">
    <citation type="submission" date="2014-07" db="EMBL/GenBank/DDBJ databases">
        <authorList>
            <person name="McCorrison J."/>
            <person name="Sanka R."/>
            <person name="Torralba M."/>
            <person name="Gillis M."/>
            <person name="Haft D.H."/>
            <person name="Methe B."/>
            <person name="Sutton G."/>
            <person name="Nelson K.E."/>
        </authorList>
    </citation>
    <scope>NUCLEOTIDE SEQUENCE [LARGE SCALE GENOMIC DNA]</scope>
    <source>
        <strain evidence="11 12">S7-1-13</strain>
    </source>
</reference>
<keyword evidence="4 10" id="KW-0812">Transmembrane</keyword>
<evidence type="ECO:0000256" key="6">
    <source>
        <dbReference type="ARBA" id="ARBA00023098"/>
    </source>
</evidence>
<dbReference type="GO" id="GO:0008654">
    <property type="term" value="P:phospholipid biosynthetic process"/>
    <property type="evidence" value="ECO:0007669"/>
    <property type="project" value="UniProtKB-UniRule"/>
</dbReference>
<comment type="pathway">
    <text evidence="10">Lipid metabolism; phospholipid metabolism.</text>
</comment>
<dbReference type="HAMAP" id="MF_01043">
    <property type="entry name" value="PlsY"/>
    <property type="match status" value="1"/>
</dbReference>
<accession>A0A095WZU2</accession>
<dbReference type="InterPro" id="IPR003811">
    <property type="entry name" value="G3P_acylTferase_PlsY"/>
</dbReference>
<dbReference type="UniPathway" id="UPA00085"/>
<keyword evidence="5 10" id="KW-1133">Transmembrane helix</keyword>
<comment type="catalytic activity">
    <reaction evidence="10">
        <text>an acyl phosphate + sn-glycerol 3-phosphate = a 1-acyl-sn-glycero-3-phosphate + phosphate</text>
        <dbReference type="Rhea" id="RHEA:34075"/>
        <dbReference type="ChEBI" id="CHEBI:43474"/>
        <dbReference type="ChEBI" id="CHEBI:57597"/>
        <dbReference type="ChEBI" id="CHEBI:57970"/>
        <dbReference type="ChEBI" id="CHEBI:59918"/>
        <dbReference type="EC" id="2.3.1.275"/>
    </reaction>
</comment>
<keyword evidence="7 10" id="KW-0472">Membrane</keyword>
<keyword evidence="8 10" id="KW-0594">Phospholipid biosynthesis</keyword>
<proteinExistence type="inferred from homology"/>
<evidence type="ECO:0000256" key="8">
    <source>
        <dbReference type="ARBA" id="ARBA00023209"/>
    </source>
</evidence>
<feature type="transmembrane region" description="Helical" evidence="10">
    <location>
        <begin position="54"/>
        <end position="74"/>
    </location>
</feature>
<evidence type="ECO:0000256" key="1">
    <source>
        <dbReference type="ARBA" id="ARBA00022475"/>
    </source>
</evidence>
<dbReference type="GO" id="GO:0043772">
    <property type="term" value="F:acyl-phosphate glycerol-3-phosphate acyltransferase activity"/>
    <property type="evidence" value="ECO:0007669"/>
    <property type="project" value="UniProtKB-UniRule"/>
</dbReference>
<organism evidence="11 12">
    <name type="scientific">Anaerococcus lactolyticus S7-1-13</name>
    <dbReference type="NCBI Taxonomy" id="1284686"/>
    <lineage>
        <taxon>Bacteria</taxon>
        <taxon>Bacillati</taxon>
        <taxon>Bacillota</taxon>
        <taxon>Tissierellia</taxon>
        <taxon>Tissierellales</taxon>
        <taxon>Peptoniphilaceae</taxon>
        <taxon>Anaerococcus</taxon>
    </lineage>
</organism>
<comment type="function">
    <text evidence="10">Catalyzes the transfer of an acyl group from acyl-phosphate (acyl-PO(4)) to glycerol-3-phosphate (G3P) to form lysophosphatidic acid (LPA). This enzyme utilizes acyl-phosphate as fatty acyl donor, but not acyl-CoA or acyl-ACP.</text>
</comment>
<dbReference type="GO" id="GO:0005886">
    <property type="term" value="C:plasma membrane"/>
    <property type="evidence" value="ECO:0007669"/>
    <property type="project" value="UniProtKB-SubCell"/>
</dbReference>
<dbReference type="Pfam" id="PF02660">
    <property type="entry name" value="G3P_acyltransf"/>
    <property type="match status" value="1"/>
</dbReference>
<evidence type="ECO:0000313" key="11">
    <source>
        <dbReference type="EMBL" id="KGF03133.1"/>
    </source>
</evidence>
<dbReference type="eggNOG" id="COG0344">
    <property type="taxonomic scope" value="Bacteria"/>
</dbReference>
<dbReference type="OrthoDB" id="9777124at2"/>
<keyword evidence="11" id="KW-0012">Acyltransferase</keyword>
<keyword evidence="6 10" id="KW-0443">Lipid metabolism</keyword>